<protein>
    <recommendedName>
        <fullName evidence="3">RNase H type-1 domain-containing protein</fullName>
    </recommendedName>
</protein>
<gene>
    <name evidence="1" type="ORF">Goari_023283</name>
</gene>
<dbReference type="Proteomes" id="UP000593577">
    <property type="component" value="Unassembled WGS sequence"/>
</dbReference>
<dbReference type="AlphaFoldDB" id="A0A7J8X2M5"/>
<evidence type="ECO:0000313" key="2">
    <source>
        <dbReference type="Proteomes" id="UP000593577"/>
    </source>
</evidence>
<evidence type="ECO:0008006" key="3">
    <source>
        <dbReference type="Google" id="ProtNLM"/>
    </source>
</evidence>
<organism evidence="1 2">
    <name type="scientific">Gossypium aridum</name>
    <name type="common">American cotton</name>
    <name type="synonym">Erioxylum aridum</name>
    <dbReference type="NCBI Taxonomy" id="34290"/>
    <lineage>
        <taxon>Eukaryota</taxon>
        <taxon>Viridiplantae</taxon>
        <taxon>Streptophyta</taxon>
        <taxon>Embryophyta</taxon>
        <taxon>Tracheophyta</taxon>
        <taxon>Spermatophyta</taxon>
        <taxon>Magnoliopsida</taxon>
        <taxon>eudicotyledons</taxon>
        <taxon>Gunneridae</taxon>
        <taxon>Pentapetalae</taxon>
        <taxon>rosids</taxon>
        <taxon>malvids</taxon>
        <taxon>Malvales</taxon>
        <taxon>Malvaceae</taxon>
        <taxon>Malvoideae</taxon>
        <taxon>Gossypium</taxon>
    </lineage>
</organism>
<accession>A0A7J8X2M5</accession>
<name>A0A7J8X2M5_GOSAI</name>
<reference evidence="1 2" key="1">
    <citation type="journal article" date="2019" name="Genome Biol. Evol.">
        <title>Insights into the evolution of the New World diploid cottons (Gossypium, subgenus Houzingenia) based on genome sequencing.</title>
        <authorList>
            <person name="Grover C.E."/>
            <person name="Arick M.A. 2nd"/>
            <person name="Thrash A."/>
            <person name="Conover J.L."/>
            <person name="Sanders W.S."/>
            <person name="Peterson D.G."/>
            <person name="Frelichowski J.E."/>
            <person name="Scheffler J.A."/>
            <person name="Scheffler B.E."/>
            <person name="Wendel J.F."/>
        </authorList>
    </citation>
    <scope>NUCLEOTIDE SEQUENCE [LARGE SCALE GENOMIC DNA]</scope>
    <source>
        <strain evidence="1">185</strain>
        <tissue evidence="1">Leaf</tissue>
    </source>
</reference>
<dbReference type="EMBL" id="JABFAA010000005">
    <property type="protein sequence ID" value="MBA0681483.1"/>
    <property type="molecule type" value="Genomic_DNA"/>
</dbReference>
<comment type="caution">
    <text evidence="1">The sequence shown here is derived from an EMBL/GenBank/DDBJ whole genome shotgun (WGS) entry which is preliminary data.</text>
</comment>
<proteinExistence type="predicted"/>
<evidence type="ECO:0000313" key="1">
    <source>
        <dbReference type="EMBL" id="MBA0681483.1"/>
    </source>
</evidence>
<keyword evidence="2" id="KW-1185">Reference proteome</keyword>
<sequence length="40" mass="4666">MIQAHNLELVGFWRIQHFPREENRVADSLAKMVSDKKDGV</sequence>